<accession>A0A3D8R6P6</accession>
<feature type="binding site" description="axial binding residue" evidence="8">
    <location>
        <position position="473"/>
    </location>
    <ligand>
        <name>heme</name>
        <dbReference type="ChEBI" id="CHEBI:30413"/>
    </ligand>
    <ligandPart>
        <name>Fe</name>
        <dbReference type="ChEBI" id="CHEBI:18248"/>
    </ligandPart>
</feature>
<keyword evidence="10" id="KW-1133">Transmembrane helix</keyword>
<evidence type="ECO:0000256" key="9">
    <source>
        <dbReference type="RuleBase" id="RU000461"/>
    </source>
</evidence>
<gene>
    <name evidence="11" type="ORF">BP6252_08687</name>
</gene>
<protein>
    <submittedName>
        <fullName evidence="11">Putative cytochrome P450 monooxygenase</fullName>
    </submittedName>
</protein>
<dbReference type="InterPro" id="IPR036396">
    <property type="entry name" value="Cyt_P450_sf"/>
</dbReference>
<evidence type="ECO:0000313" key="11">
    <source>
        <dbReference type="EMBL" id="RDW69667.1"/>
    </source>
</evidence>
<sequence length="530" mass="59092">MFPATISDVIPIITSTKLFLYGAIGSLLFVILAFSLNRLTTWEYSIPNEVQWIDRRKEAFSYLRAKARSLVRNKENVLEAYFKFNKLGNAAACAVAFGRPLLLLPPTFIRWIVDQPESIISLDPIHDDFHAFLGDGLIGDHTVQELLRRELTLNLDKLTPEINEEIVAALDDVLGNSPEWKTTSLADDLKTIIARTSNRVFMGKDLCRNEDYISTAKGLAMVVMPETVLQDLVPQILKGPLSRITRVFNNIYAMKRITSHLLPVVRQRYIDVKNVFDGSGDKEQLPDSLLTWMVQKSIRRGESSANIDKVLVARIGMVNLAAIETTTAAMTKSILDLVTLGDEGGFLAAVQEEALAVLEGCNFEPDKNDVSKLSLTENAIKESLRLQVAFPGLMRQVVNPKGVTLDNGLHVPYGTRVGVSAAGIHVDDSVYENATTYNPGRFMVIDLDARGKPNPLWKGTENYLAFGLGRRSCPGRWYVTDQLKLTVAHIFSKYEIKFEKAAKKTSALRKILPGAPQDHVMIRRRPKVAL</sequence>
<comment type="similarity">
    <text evidence="2 9">Belongs to the cytochrome P450 family.</text>
</comment>
<evidence type="ECO:0000256" key="5">
    <source>
        <dbReference type="ARBA" id="ARBA00023002"/>
    </source>
</evidence>
<keyword evidence="5 9" id="KW-0560">Oxidoreductase</keyword>
<dbReference type="PRINTS" id="PR00465">
    <property type="entry name" value="EP450IV"/>
</dbReference>
<dbReference type="PANTHER" id="PTHR46206">
    <property type="entry name" value="CYTOCHROME P450"/>
    <property type="match status" value="1"/>
</dbReference>
<dbReference type="Proteomes" id="UP000256645">
    <property type="component" value="Unassembled WGS sequence"/>
</dbReference>
<evidence type="ECO:0000256" key="2">
    <source>
        <dbReference type="ARBA" id="ARBA00010617"/>
    </source>
</evidence>
<evidence type="ECO:0000313" key="12">
    <source>
        <dbReference type="Proteomes" id="UP000256645"/>
    </source>
</evidence>
<organism evidence="11 12">
    <name type="scientific">Coleophoma cylindrospora</name>
    <dbReference type="NCBI Taxonomy" id="1849047"/>
    <lineage>
        <taxon>Eukaryota</taxon>
        <taxon>Fungi</taxon>
        <taxon>Dikarya</taxon>
        <taxon>Ascomycota</taxon>
        <taxon>Pezizomycotina</taxon>
        <taxon>Leotiomycetes</taxon>
        <taxon>Helotiales</taxon>
        <taxon>Dermateaceae</taxon>
        <taxon>Coleophoma</taxon>
    </lineage>
</organism>
<comment type="caution">
    <text evidence="11">The sequence shown here is derived from an EMBL/GenBank/DDBJ whole genome shotgun (WGS) entry which is preliminary data.</text>
</comment>
<dbReference type="InterPro" id="IPR017972">
    <property type="entry name" value="Cyt_P450_CS"/>
</dbReference>
<evidence type="ECO:0000256" key="4">
    <source>
        <dbReference type="ARBA" id="ARBA00022723"/>
    </source>
</evidence>
<evidence type="ECO:0000256" key="6">
    <source>
        <dbReference type="ARBA" id="ARBA00023004"/>
    </source>
</evidence>
<dbReference type="PROSITE" id="PS00086">
    <property type="entry name" value="CYTOCHROME_P450"/>
    <property type="match status" value="1"/>
</dbReference>
<evidence type="ECO:0000256" key="7">
    <source>
        <dbReference type="ARBA" id="ARBA00023033"/>
    </source>
</evidence>
<evidence type="ECO:0000256" key="1">
    <source>
        <dbReference type="ARBA" id="ARBA00001971"/>
    </source>
</evidence>
<dbReference type="InterPro" id="IPR002403">
    <property type="entry name" value="Cyt_P450_E_grp-IV"/>
</dbReference>
<dbReference type="InterPro" id="IPR001128">
    <property type="entry name" value="Cyt_P450"/>
</dbReference>
<evidence type="ECO:0000256" key="8">
    <source>
        <dbReference type="PIRSR" id="PIRSR602403-1"/>
    </source>
</evidence>
<dbReference type="EMBL" id="PDLM01000009">
    <property type="protein sequence ID" value="RDW69667.1"/>
    <property type="molecule type" value="Genomic_DNA"/>
</dbReference>
<dbReference type="GO" id="GO:0016705">
    <property type="term" value="F:oxidoreductase activity, acting on paired donors, with incorporation or reduction of molecular oxygen"/>
    <property type="evidence" value="ECO:0007669"/>
    <property type="project" value="InterPro"/>
</dbReference>
<dbReference type="Pfam" id="PF00067">
    <property type="entry name" value="p450"/>
    <property type="match status" value="1"/>
</dbReference>
<keyword evidence="4 8" id="KW-0479">Metal-binding</keyword>
<dbReference type="GO" id="GO:0020037">
    <property type="term" value="F:heme binding"/>
    <property type="evidence" value="ECO:0007669"/>
    <property type="project" value="InterPro"/>
</dbReference>
<keyword evidence="12" id="KW-1185">Reference proteome</keyword>
<comment type="cofactor">
    <cofactor evidence="1 8">
        <name>heme</name>
        <dbReference type="ChEBI" id="CHEBI:30413"/>
    </cofactor>
</comment>
<dbReference type="AlphaFoldDB" id="A0A3D8R6P6"/>
<keyword evidence="6 8" id="KW-0408">Iron</keyword>
<name>A0A3D8R6P6_9HELO</name>
<proteinExistence type="inferred from homology"/>
<evidence type="ECO:0000256" key="10">
    <source>
        <dbReference type="SAM" id="Phobius"/>
    </source>
</evidence>
<dbReference type="CDD" id="cd11041">
    <property type="entry name" value="CYP503A1-like"/>
    <property type="match status" value="1"/>
</dbReference>
<dbReference type="PANTHER" id="PTHR46206:SF1">
    <property type="entry name" value="P450, PUTATIVE (EUROFUNG)-RELATED"/>
    <property type="match status" value="1"/>
</dbReference>
<dbReference type="SUPFAM" id="SSF48264">
    <property type="entry name" value="Cytochrome P450"/>
    <property type="match status" value="1"/>
</dbReference>
<dbReference type="GO" id="GO:0004497">
    <property type="term" value="F:monooxygenase activity"/>
    <property type="evidence" value="ECO:0007669"/>
    <property type="project" value="UniProtKB-KW"/>
</dbReference>
<keyword evidence="10" id="KW-0472">Membrane</keyword>
<dbReference type="Gene3D" id="1.10.630.10">
    <property type="entry name" value="Cytochrome P450"/>
    <property type="match status" value="1"/>
</dbReference>
<keyword evidence="7 9" id="KW-0503">Monooxygenase</keyword>
<dbReference type="GO" id="GO:0005506">
    <property type="term" value="F:iron ion binding"/>
    <property type="evidence" value="ECO:0007669"/>
    <property type="project" value="InterPro"/>
</dbReference>
<keyword evidence="3 8" id="KW-0349">Heme</keyword>
<keyword evidence="10" id="KW-0812">Transmembrane</keyword>
<feature type="transmembrane region" description="Helical" evidence="10">
    <location>
        <begin position="18"/>
        <end position="36"/>
    </location>
</feature>
<dbReference type="STRING" id="1849047.A0A3D8R6P6"/>
<dbReference type="OrthoDB" id="1844152at2759"/>
<reference evidence="11 12" key="1">
    <citation type="journal article" date="2018" name="IMA Fungus">
        <title>IMA Genome-F 9: Draft genome sequence of Annulohypoxylon stygium, Aspergillus mulundensis, Berkeleyomyces basicola (syn. Thielaviopsis basicola), Ceratocystis smalleyi, two Cercospora beticola strains, Coleophoma cylindrospora, Fusarium fracticaudum, Phialophora cf. hyalina, and Morchella septimelata.</title>
        <authorList>
            <person name="Wingfield B.D."/>
            <person name="Bills G.F."/>
            <person name="Dong Y."/>
            <person name="Huang W."/>
            <person name="Nel W.J."/>
            <person name="Swalarsk-Parry B.S."/>
            <person name="Vaghefi N."/>
            <person name="Wilken P.M."/>
            <person name="An Z."/>
            <person name="de Beer Z.W."/>
            <person name="De Vos L."/>
            <person name="Chen L."/>
            <person name="Duong T.A."/>
            <person name="Gao Y."/>
            <person name="Hammerbacher A."/>
            <person name="Kikkert J.R."/>
            <person name="Li Y."/>
            <person name="Li H."/>
            <person name="Li K."/>
            <person name="Li Q."/>
            <person name="Liu X."/>
            <person name="Ma X."/>
            <person name="Naidoo K."/>
            <person name="Pethybridge S.J."/>
            <person name="Sun J."/>
            <person name="Steenkamp E.T."/>
            <person name="van der Nest M.A."/>
            <person name="van Wyk S."/>
            <person name="Wingfield M.J."/>
            <person name="Xiong C."/>
            <person name="Yue Q."/>
            <person name="Zhang X."/>
        </authorList>
    </citation>
    <scope>NUCLEOTIDE SEQUENCE [LARGE SCALE GENOMIC DNA]</scope>
    <source>
        <strain evidence="11 12">BP6252</strain>
    </source>
</reference>
<evidence type="ECO:0000256" key="3">
    <source>
        <dbReference type="ARBA" id="ARBA00022617"/>
    </source>
</evidence>